<keyword evidence="1" id="KW-1133">Transmembrane helix</keyword>
<keyword evidence="1" id="KW-0812">Transmembrane</keyword>
<dbReference type="EMBL" id="LAZR01066237">
    <property type="protein sequence ID" value="KKK53973.1"/>
    <property type="molecule type" value="Genomic_DNA"/>
</dbReference>
<evidence type="ECO:0000256" key="1">
    <source>
        <dbReference type="SAM" id="Phobius"/>
    </source>
</evidence>
<keyword evidence="1" id="KW-0472">Membrane</keyword>
<evidence type="ECO:0008006" key="3">
    <source>
        <dbReference type="Google" id="ProtNLM"/>
    </source>
</evidence>
<dbReference type="InterPro" id="IPR045584">
    <property type="entry name" value="Pilin-like"/>
</dbReference>
<dbReference type="InterPro" id="IPR012902">
    <property type="entry name" value="N_methyl_site"/>
</dbReference>
<dbReference type="SUPFAM" id="SSF54523">
    <property type="entry name" value="Pili subunits"/>
    <property type="match status" value="1"/>
</dbReference>
<dbReference type="Pfam" id="PF07963">
    <property type="entry name" value="N_methyl"/>
    <property type="match status" value="1"/>
</dbReference>
<gene>
    <name evidence="2" type="ORF">LCGC14_3089420</name>
</gene>
<dbReference type="Gene3D" id="3.30.700.10">
    <property type="entry name" value="Glycoprotein, Type 4 Pilin"/>
    <property type="match status" value="1"/>
</dbReference>
<accession>A0A0F8WBJ4</accession>
<name>A0A0F8WBJ4_9ZZZZ</name>
<comment type="caution">
    <text evidence="2">The sequence shown here is derived from an EMBL/GenBank/DDBJ whole genome shotgun (WGS) entry which is preliminary data.</text>
</comment>
<proteinExistence type="predicted"/>
<sequence length="267" mass="29225">RVEDRVVRKRKSRAFTLVELLIVISVIVLLVGILTPSLYKARSITYNTRSKAALHELSAGALAYQKDTGYYPGQQYPGILGNGNGQFNGSQVLAACVYGLRLGEMGTSDEGKIGYPTGESSPTSPYVSYKKEKVLLDESPSTYFTAFVPSDLFPDPLPILYYPSRLGNNGSLGDALNSGTFPGAFRYNDNAGLTGPAVNNSPDTMIFRKTIWDTRFGCSSNNPDDPNAYPKINDLRDRAYKSDSFLLIGAGIDRKIFTGDDVKNFKQ</sequence>
<reference evidence="2" key="1">
    <citation type="journal article" date="2015" name="Nature">
        <title>Complex archaea that bridge the gap between prokaryotes and eukaryotes.</title>
        <authorList>
            <person name="Spang A."/>
            <person name="Saw J.H."/>
            <person name="Jorgensen S.L."/>
            <person name="Zaremba-Niedzwiedzka K."/>
            <person name="Martijn J."/>
            <person name="Lind A.E."/>
            <person name="van Eijk R."/>
            <person name="Schleper C."/>
            <person name="Guy L."/>
            <person name="Ettema T.J."/>
        </authorList>
    </citation>
    <scope>NUCLEOTIDE SEQUENCE</scope>
</reference>
<feature type="transmembrane region" description="Helical" evidence="1">
    <location>
        <begin position="20"/>
        <end position="39"/>
    </location>
</feature>
<evidence type="ECO:0000313" key="2">
    <source>
        <dbReference type="EMBL" id="KKK53973.1"/>
    </source>
</evidence>
<dbReference type="NCBIfam" id="TIGR02532">
    <property type="entry name" value="IV_pilin_GFxxxE"/>
    <property type="match status" value="1"/>
</dbReference>
<feature type="non-terminal residue" evidence="2">
    <location>
        <position position="1"/>
    </location>
</feature>
<dbReference type="AlphaFoldDB" id="A0A0F8WBJ4"/>
<protein>
    <recommendedName>
        <fullName evidence="3">Type II secretion system protein GspG C-terminal domain-containing protein</fullName>
    </recommendedName>
</protein>
<organism evidence="2">
    <name type="scientific">marine sediment metagenome</name>
    <dbReference type="NCBI Taxonomy" id="412755"/>
    <lineage>
        <taxon>unclassified sequences</taxon>
        <taxon>metagenomes</taxon>
        <taxon>ecological metagenomes</taxon>
    </lineage>
</organism>